<dbReference type="PANTHER" id="PTHR30576:SF20">
    <property type="entry name" value="QUINOVOSAMINEPHOSPHOTRANSFERAE-RELATED"/>
    <property type="match status" value="1"/>
</dbReference>
<feature type="domain" description="Bacterial sugar transferase" evidence="2">
    <location>
        <begin position="3"/>
        <end position="193"/>
    </location>
</feature>
<dbReference type="Proteomes" id="UP000275461">
    <property type="component" value="Unassembled WGS sequence"/>
</dbReference>
<evidence type="ECO:0000313" key="4">
    <source>
        <dbReference type="Proteomes" id="UP000275461"/>
    </source>
</evidence>
<dbReference type="PANTHER" id="PTHR30576">
    <property type="entry name" value="COLANIC BIOSYNTHESIS UDP-GLUCOSE LIPID CARRIER TRANSFERASE"/>
    <property type="match status" value="1"/>
</dbReference>
<dbReference type="RefSeq" id="WP_121442762.1">
    <property type="nucleotide sequence ID" value="NZ_RCDA01000003.1"/>
</dbReference>
<evidence type="ECO:0000313" key="3">
    <source>
        <dbReference type="EMBL" id="RLK48367.1"/>
    </source>
</evidence>
<keyword evidence="4" id="KW-1185">Reference proteome</keyword>
<comment type="similarity">
    <text evidence="1">Belongs to the bacterial sugar transferase family.</text>
</comment>
<dbReference type="EMBL" id="RCDA01000003">
    <property type="protein sequence ID" value="RLK48367.1"/>
    <property type="molecule type" value="Genomic_DNA"/>
</dbReference>
<dbReference type="OrthoDB" id="9808602at2"/>
<gene>
    <name evidence="3" type="ORF">DFR31_2246</name>
</gene>
<comment type="caution">
    <text evidence="3">The sequence shown here is derived from an EMBL/GenBank/DDBJ whole genome shotgun (WGS) entry which is preliminary data.</text>
</comment>
<dbReference type="Pfam" id="PF02397">
    <property type="entry name" value="Bac_transf"/>
    <property type="match status" value="1"/>
</dbReference>
<organism evidence="3 4">
    <name type="scientific">Alkalispirillum mobile</name>
    <dbReference type="NCBI Taxonomy" id="85925"/>
    <lineage>
        <taxon>Bacteria</taxon>
        <taxon>Pseudomonadati</taxon>
        <taxon>Pseudomonadota</taxon>
        <taxon>Gammaproteobacteria</taxon>
        <taxon>Chromatiales</taxon>
        <taxon>Ectothiorhodospiraceae</taxon>
        <taxon>Alkalispirillum</taxon>
    </lineage>
</organism>
<protein>
    <submittedName>
        <fullName evidence="3">Lipopolysaccharide/colanic/teichoic acid biosynthesis glycosyltransferase</fullName>
    </submittedName>
</protein>
<reference evidence="3 4" key="1">
    <citation type="submission" date="2018-10" db="EMBL/GenBank/DDBJ databases">
        <title>Genomic Encyclopedia of Type Strains, Phase IV (KMG-IV): sequencing the most valuable type-strain genomes for metagenomic binning, comparative biology and taxonomic classification.</title>
        <authorList>
            <person name="Goeker M."/>
        </authorList>
    </citation>
    <scope>NUCLEOTIDE SEQUENCE [LARGE SCALE GENOMIC DNA]</scope>
    <source>
        <strain evidence="3 4">DSM 12769</strain>
    </source>
</reference>
<keyword evidence="3" id="KW-0808">Transferase</keyword>
<dbReference type="GO" id="GO:0016780">
    <property type="term" value="F:phosphotransferase activity, for other substituted phosphate groups"/>
    <property type="evidence" value="ECO:0007669"/>
    <property type="project" value="TreeGrafter"/>
</dbReference>
<dbReference type="AlphaFoldDB" id="A0A498C087"/>
<evidence type="ECO:0000256" key="1">
    <source>
        <dbReference type="ARBA" id="ARBA00006464"/>
    </source>
</evidence>
<name>A0A498C087_9GAMM</name>
<proteinExistence type="inferred from homology"/>
<sequence>MLKRGFDVVAAALGLLLLMPLLLGIALWIKLDSPGPVFFRQVRVGRHGKPFRIFKFRTMRPASEAAGKLTVGEDARITHSGRLLRRYKLDELPQLLDVLRGTMSLVGPRPEVPEYVAYYQADVKEVVLSVRPGLTDYAALEMLDENTILARYSDPHQAYVDVVLPQKLAWYQEYVARQSLKEDIRIILRTLYRLASSR</sequence>
<dbReference type="InterPro" id="IPR003362">
    <property type="entry name" value="Bact_transf"/>
</dbReference>
<evidence type="ECO:0000259" key="2">
    <source>
        <dbReference type="Pfam" id="PF02397"/>
    </source>
</evidence>
<accession>A0A498C087</accession>